<evidence type="ECO:0000256" key="8">
    <source>
        <dbReference type="ARBA" id="ARBA00023242"/>
    </source>
</evidence>
<evidence type="ECO:0000256" key="3">
    <source>
        <dbReference type="ARBA" id="ARBA00022737"/>
    </source>
</evidence>
<dbReference type="PROSITE" id="PS50157">
    <property type="entry name" value="ZINC_FINGER_C2H2_2"/>
    <property type="match status" value="2"/>
</dbReference>
<dbReference type="GO" id="GO:0008270">
    <property type="term" value="F:zinc ion binding"/>
    <property type="evidence" value="ECO:0007669"/>
    <property type="project" value="UniProtKB-KW"/>
</dbReference>
<gene>
    <name evidence="11" type="ORF">M436DRAFT_14912</name>
</gene>
<dbReference type="GO" id="GO:0005634">
    <property type="term" value="C:nucleus"/>
    <property type="evidence" value="ECO:0007669"/>
    <property type="project" value="UniProtKB-SubCell"/>
</dbReference>
<dbReference type="GeneID" id="25407851"/>
<evidence type="ECO:0000256" key="7">
    <source>
        <dbReference type="ARBA" id="ARBA00023163"/>
    </source>
</evidence>
<dbReference type="SMART" id="SM00355">
    <property type="entry name" value="ZnF_C2H2"/>
    <property type="match status" value="2"/>
</dbReference>
<keyword evidence="7" id="KW-0804">Transcription</keyword>
<dbReference type="RefSeq" id="XP_013427837.1">
    <property type="nucleotide sequence ID" value="XM_013572383.1"/>
</dbReference>
<evidence type="ECO:0000313" key="12">
    <source>
        <dbReference type="Proteomes" id="UP000027730"/>
    </source>
</evidence>
<dbReference type="InterPro" id="IPR050717">
    <property type="entry name" value="C2H2-ZF_Transcription_Reg"/>
</dbReference>
<keyword evidence="3" id="KW-0677">Repeat</keyword>
<evidence type="ECO:0000256" key="2">
    <source>
        <dbReference type="ARBA" id="ARBA00022723"/>
    </source>
</evidence>
<dbReference type="Proteomes" id="UP000027730">
    <property type="component" value="Unassembled WGS sequence"/>
</dbReference>
<evidence type="ECO:0000259" key="10">
    <source>
        <dbReference type="PROSITE" id="PS50157"/>
    </source>
</evidence>
<dbReference type="Pfam" id="PF00096">
    <property type="entry name" value="zf-C2H2"/>
    <property type="match status" value="2"/>
</dbReference>
<dbReference type="GO" id="GO:0000977">
    <property type="term" value="F:RNA polymerase II transcription regulatory region sequence-specific DNA binding"/>
    <property type="evidence" value="ECO:0007669"/>
    <property type="project" value="TreeGrafter"/>
</dbReference>
<keyword evidence="4 9" id="KW-0863">Zinc-finger</keyword>
<sequence length="52" mass="6247">FQCTLCPKKFTRAYNLRSHLRTHTDEKPFVCAVCGKAFARQHERKRHEDTFH</sequence>
<dbReference type="FunFam" id="3.30.160.60:FF:000146">
    <property type="entry name" value="C2H2 type zinc finger protein"/>
    <property type="match status" value="1"/>
</dbReference>
<dbReference type="HOGENOM" id="CLU_002678_42_25_1"/>
<dbReference type="SUPFAM" id="SSF57667">
    <property type="entry name" value="beta-beta-alpha zinc fingers"/>
    <property type="match status" value="1"/>
</dbReference>
<feature type="domain" description="C2H2-type" evidence="10">
    <location>
        <begin position="29"/>
        <end position="52"/>
    </location>
</feature>
<dbReference type="STRING" id="1043004.A0A074XHM2"/>
<keyword evidence="2" id="KW-0479">Metal-binding</keyword>
<dbReference type="PANTHER" id="PTHR14196:SF0">
    <property type="entry name" value="PROTEIN BOWEL"/>
    <property type="match status" value="1"/>
</dbReference>
<reference evidence="11 12" key="1">
    <citation type="journal article" date="2014" name="BMC Genomics">
        <title>Genome sequencing of four Aureobasidium pullulans varieties: biotechnological potential, stress tolerance, and description of new species.</title>
        <authorList>
            <person name="Gostin Ar C."/>
            <person name="Ohm R.A."/>
            <person name="Kogej T."/>
            <person name="Sonjak S."/>
            <person name="Turk M."/>
            <person name="Zajc J."/>
            <person name="Zalar P."/>
            <person name="Grube M."/>
            <person name="Sun H."/>
            <person name="Han J."/>
            <person name="Sharma A."/>
            <person name="Chiniquy J."/>
            <person name="Ngan C.Y."/>
            <person name="Lipzen A."/>
            <person name="Barry K."/>
            <person name="Grigoriev I.V."/>
            <person name="Gunde-Cimerman N."/>
        </authorList>
    </citation>
    <scope>NUCLEOTIDE SEQUENCE [LARGE SCALE GENOMIC DNA]</scope>
    <source>
        <strain evidence="11 12">CBS 147.97</strain>
    </source>
</reference>
<evidence type="ECO:0000313" key="11">
    <source>
        <dbReference type="EMBL" id="KEQ74066.1"/>
    </source>
</evidence>
<name>A0A074XHM2_9PEZI</name>
<keyword evidence="6" id="KW-0805">Transcription regulation</keyword>
<feature type="domain" description="C2H2-type" evidence="10">
    <location>
        <begin position="1"/>
        <end position="28"/>
    </location>
</feature>
<dbReference type="Gene3D" id="3.30.160.60">
    <property type="entry name" value="Classic Zinc Finger"/>
    <property type="match status" value="2"/>
</dbReference>
<dbReference type="InterPro" id="IPR013087">
    <property type="entry name" value="Znf_C2H2_type"/>
</dbReference>
<evidence type="ECO:0000256" key="1">
    <source>
        <dbReference type="ARBA" id="ARBA00004123"/>
    </source>
</evidence>
<dbReference type="InterPro" id="IPR036236">
    <property type="entry name" value="Znf_C2H2_sf"/>
</dbReference>
<evidence type="ECO:0000256" key="4">
    <source>
        <dbReference type="ARBA" id="ARBA00022771"/>
    </source>
</evidence>
<evidence type="ECO:0000256" key="9">
    <source>
        <dbReference type="PROSITE-ProRule" id="PRU00042"/>
    </source>
</evidence>
<accession>A0A074XHM2</accession>
<dbReference type="OrthoDB" id="8117402at2759"/>
<dbReference type="FunFam" id="3.30.160.60:FF:000086">
    <property type="entry name" value="transcription factor E4F1 isoform X1"/>
    <property type="match status" value="1"/>
</dbReference>
<protein>
    <recommendedName>
        <fullName evidence="10">C2H2-type domain-containing protein</fullName>
    </recommendedName>
</protein>
<feature type="non-terminal residue" evidence="11">
    <location>
        <position position="1"/>
    </location>
</feature>
<proteinExistence type="predicted"/>
<dbReference type="EMBL" id="KL584708">
    <property type="protein sequence ID" value="KEQ74066.1"/>
    <property type="molecule type" value="Genomic_DNA"/>
</dbReference>
<organism evidence="11 12">
    <name type="scientific">Aureobasidium namibiae CBS 147.97</name>
    <dbReference type="NCBI Taxonomy" id="1043004"/>
    <lineage>
        <taxon>Eukaryota</taxon>
        <taxon>Fungi</taxon>
        <taxon>Dikarya</taxon>
        <taxon>Ascomycota</taxon>
        <taxon>Pezizomycotina</taxon>
        <taxon>Dothideomycetes</taxon>
        <taxon>Dothideomycetidae</taxon>
        <taxon>Dothideales</taxon>
        <taxon>Saccotheciaceae</taxon>
        <taxon>Aureobasidium</taxon>
    </lineage>
</organism>
<dbReference type="GO" id="GO:0000981">
    <property type="term" value="F:DNA-binding transcription factor activity, RNA polymerase II-specific"/>
    <property type="evidence" value="ECO:0007669"/>
    <property type="project" value="TreeGrafter"/>
</dbReference>
<comment type="subcellular location">
    <subcellularLocation>
        <location evidence="1">Nucleus</location>
    </subcellularLocation>
</comment>
<dbReference type="PROSITE" id="PS00028">
    <property type="entry name" value="ZINC_FINGER_C2H2_1"/>
    <property type="match status" value="2"/>
</dbReference>
<evidence type="ECO:0000256" key="6">
    <source>
        <dbReference type="ARBA" id="ARBA00023015"/>
    </source>
</evidence>
<feature type="non-terminal residue" evidence="11">
    <location>
        <position position="52"/>
    </location>
</feature>
<keyword evidence="12" id="KW-1185">Reference proteome</keyword>
<dbReference type="PANTHER" id="PTHR14196">
    <property type="entry name" value="ODD-SKIPPED - RELATED"/>
    <property type="match status" value="1"/>
</dbReference>
<dbReference type="AlphaFoldDB" id="A0A074XHM2"/>
<keyword evidence="5" id="KW-0862">Zinc</keyword>
<keyword evidence="8" id="KW-0539">Nucleus</keyword>
<evidence type="ECO:0000256" key="5">
    <source>
        <dbReference type="ARBA" id="ARBA00022833"/>
    </source>
</evidence>